<accession>A0AAD6ZC56</accession>
<evidence type="ECO:0000313" key="1">
    <source>
        <dbReference type="EMBL" id="KAJ7315613.1"/>
    </source>
</evidence>
<reference evidence="1" key="1">
    <citation type="submission" date="2023-03" db="EMBL/GenBank/DDBJ databases">
        <title>Massive genome expansion in bonnet fungi (Mycena s.s.) driven by repeated elements and novel gene families across ecological guilds.</title>
        <authorList>
            <consortium name="Lawrence Berkeley National Laboratory"/>
            <person name="Harder C.B."/>
            <person name="Miyauchi S."/>
            <person name="Viragh M."/>
            <person name="Kuo A."/>
            <person name="Thoen E."/>
            <person name="Andreopoulos B."/>
            <person name="Lu D."/>
            <person name="Skrede I."/>
            <person name="Drula E."/>
            <person name="Henrissat B."/>
            <person name="Morin E."/>
            <person name="Kohler A."/>
            <person name="Barry K."/>
            <person name="LaButti K."/>
            <person name="Morin E."/>
            <person name="Salamov A."/>
            <person name="Lipzen A."/>
            <person name="Mereny Z."/>
            <person name="Hegedus B."/>
            <person name="Baldrian P."/>
            <person name="Stursova M."/>
            <person name="Weitz H."/>
            <person name="Taylor A."/>
            <person name="Grigoriev I.V."/>
            <person name="Nagy L.G."/>
            <person name="Martin F."/>
            <person name="Kauserud H."/>
        </authorList>
    </citation>
    <scope>NUCLEOTIDE SEQUENCE</scope>
    <source>
        <strain evidence="1">CBHHK002</strain>
    </source>
</reference>
<dbReference type="EMBL" id="JARIHO010000061">
    <property type="protein sequence ID" value="KAJ7315613.1"/>
    <property type="molecule type" value="Genomic_DNA"/>
</dbReference>
<feature type="non-terminal residue" evidence="1">
    <location>
        <position position="1"/>
    </location>
</feature>
<dbReference type="AlphaFoldDB" id="A0AAD6ZC56"/>
<feature type="non-terminal residue" evidence="1">
    <location>
        <position position="109"/>
    </location>
</feature>
<evidence type="ECO:0000313" key="2">
    <source>
        <dbReference type="Proteomes" id="UP001218218"/>
    </source>
</evidence>
<sequence length="109" mass="13016">VQIYTQATNALRRMGMGAQWRPITKQDLTMSGDLTEANRMGQRSSTLAWFWRLEDGDAIGEILESIYRVNWLRAKARVARWTEEKNIIAHEMRWTVNSFKYFSETWREW</sequence>
<gene>
    <name evidence="1" type="ORF">DFH08DRAFT_661636</name>
</gene>
<keyword evidence="2" id="KW-1185">Reference proteome</keyword>
<organism evidence="1 2">
    <name type="scientific">Mycena albidolilacea</name>
    <dbReference type="NCBI Taxonomy" id="1033008"/>
    <lineage>
        <taxon>Eukaryota</taxon>
        <taxon>Fungi</taxon>
        <taxon>Dikarya</taxon>
        <taxon>Basidiomycota</taxon>
        <taxon>Agaricomycotina</taxon>
        <taxon>Agaricomycetes</taxon>
        <taxon>Agaricomycetidae</taxon>
        <taxon>Agaricales</taxon>
        <taxon>Marasmiineae</taxon>
        <taxon>Mycenaceae</taxon>
        <taxon>Mycena</taxon>
    </lineage>
</organism>
<protein>
    <submittedName>
        <fullName evidence="1">Uncharacterized protein</fullName>
    </submittedName>
</protein>
<comment type="caution">
    <text evidence="1">The sequence shown here is derived from an EMBL/GenBank/DDBJ whole genome shotgun (WGS) entry which is preliminary data.</text>
</comment>
<proteinExistence type="predicted"/>
<dbReference type="Proteomes" id="UP001218218">
    <property type="component" value="Unassembled WGS sequence"/>
</dbReference>
<name>A0AAD6ZC56_9AGAR</name>